<dbReference type="Proteomes" id="UP000021053">
    <property type="component" value="Unassembled WGS sequence"/>
</dbReference>
<keyword evidence="3 6" id="KW-0812">Transmembrane</keyword>
<evidence type="ECO:0000256" key="4">
    <source>
        <dbReference type="ARBA" id="ARBA00022989"/>
    </source>
</evidence>
<keyword evidence="5 6" id="KW-0472">Membrane</keyword>
<feature type="transmembrane region" description="Helical" evidence="6">
    <location>
        <begin position="200"/>
        <end position="219"/>
    </location>
</feature>
<comment type="subcellular location">
    <subcellularLocation>
        <location evidence="1">Cell membrane</location>
        <topology evidence="1">Multi-pass membrane protein</topology>
    </subcellularLocation>
</comment>
<comment type="caution">
    <text evidence="7">The sequence shown here is derived from an EMBL/GenBank/DDBJ whole genome shotgun (WGS) entry which is preliminary data.</text>
</comment>
<dbReference type="PANTHER" id="PTHR23513:SF18">
    <property type="entry name" value="INTEGRAL MEMBRANE PROTEIN"/>
    <property type="match status" value="1"/>
</dbReference>
<evidence type="ECO:0000313" key="7">
    <source>
        <dbReference type="EMBL" id="EXG79521.1"/>
    </source>
</evidence>
<protein>
    <submittedName>
        <fullName evidence="7">Nitrate/nitrite transporter</fullName>
    </submittedName>
</protein>
<dbReference type="PANTHER" id="PTHR23513">
    <property type="entry name" value="INTEGRAL MEMBRANE EFFLUX PROTEIN-RELATED"/>
    <property type="match status" value="1"/>
</dbReference>
<feature type="transmembrane region" description="Helical" evidence="6">
    <location>
        <begin position="174"/>
        <end position="194"/>
    </location>
</feature>
<evidence type="ECO:0000256" key="2">
    <source>
        <dbReference type="ARBA" id="ARBA00022475"/>
    </source>
</evidence>
<feature type="transmembrane region" description="Helical" evidence="6">
    <location>
        <begin position="80"/>
        <end position="99"/>
    </location>
</feature>
<feature type="transmembrane region" description="Helical" evidence="6">
    <location>
        <begin position="282"/>
        <end position="304"/>
    </location>
</feature>
<evidence type="ECO:0000256" key="5">
    <source>
        <dbReference type="ARBA" id="ARBA00023136"/>
    </source>
</evidence>
<keyword evidence="4 6" id="KW-1133">Transmembrane helix</keyword>
<dbReference type="Gene3D" id="1.20.1250.20">
    <property type="entry name" value="MFS general substrate transporter like domains"/>
    <property type="match status" value="1"/>
</dbReference>
<proteinExistence type="predicted"/>
<dbReference type="HOGENOM" id="CLU_025436_0_0_11"/>
<dbReference type="GO" id="GO:0005886">
    <property type="term" value="C:plasma membrane"/>
    <property type="evidence" value="ECO:0007669"/>
    <property type="project" value="UniProtKB-SubCell"/>
</dbReference>
<dbReference type="SUPFAM" id="SSF103473">
    <property type="entry name" value="MFS general substrate transporter"/>
    <property type="match status" value="1"/>
</dbReference>
<keyword evidence="2" id="KW-1003">Cell membrane</keyword>
<evidence type="ECO:0000256" key="6">
    <source>
        <dbReference type="SAM" id="Phobius"/>
    </source>
</evidence>
<feature type="transmembrane region" description="Helical" evidence="6">
    <location>
        <begin position="316"/>
        <end position="337"/>
    </location>
</feature>
<feature type="transmembrane region" description="Helical" evidence="6">
    <location>
        <begin position="53"/>
        <end position="74"/>
    </location>
</feature>
<keyword evidence="8" id="KW-1185">Reference proteome</keyword>
<feature type="transmembrane region" description="Helical" evidence="6">
    <location>
        <begin position="251"/>
        <end position="276"/>
    </location>
</feature>
<dbReference type="AlphaFoldDB" id="A0A011ABW4"/>
<organism evidence="7 8">
    <name type="scientific">Cryptosporangium arvum DSM 44712</name>
    <dbReference type="NCBI Taxonomy" id="927661"/>
    <lineage>
        <taxon>Bacteria</taxon>
        <taxon>Bacillati</taxon>
        <taxon>Actinomycetota</taxon>
        <taxon>Actinomycetes</taxon>
        <taxon>Cryptosporangiales</taxon>
        <taxon>Cryptosporangiaceae</taxon>
        <taxon>Cryptosporangium</taxon>
    </lineage>
</organism>
<feature type="transmembrane region" description="Helical" evidence="6">
    <location>
        <begin position="403"/>
        <end position="425"/>
    </location>
</feature>
<dbReference type="InterPro" id="IPR011701">
    <property type="entry name" value="MFS"/>
</dbReference>
<dbReference type="PATRIC" id="fig|927661.3.peg.549"/>
<evidence type="ECO:0000313" key="8">
    <source>
        <dbReference type="Proteomes" id="UP000021053"/>
    </source>
</evidence>
<dbReference type="EMBL" id="JFBT01000001">
    <property type="protein sequence ID" value="EXG79521.1"/>
    <property type="molecule type" value="Genomic_DNA"/>
</dbReference>
<gene>
    <name evidence="7" type="ORF">CryarDRAFT_0562</name>
</gene>
<reference evidence="7 8" key="1">
    <citation type="submission" date="2013-07" db="EMBL/GenBank/DDBJ databases">
        <authorList>
            <consortium name="DOE Joint Genome Institute"/>
            <person name="Eisen J."/>
            <person name="Huntemann M."/>
            <person name="Han J."/>
            <person name="Chen A."/>
            <person name="Kyrpides N."/>
            <person name="Mavromatis K."/>
            <person name="Markowitz V."/>
            <person name="Palaniappan K."/>
            <person name="Ivanova N."/>
            <person name="Schaumberg A."/>
            <person name="Pati A."/>
            <person name="Liolios K."/>
            <person name="Nordberg H.P."/>
            <person name="Cantor M.N."/>
            <person name="Hua S.X."/>
            <person name="Woyke T."/>
        </authorList>
    </citation>
    <scope>NUCLEOTIDE SEQUENCE [LARGE SCALE GENOMIC DNA]</scope>
    <source>
        <strain evidence="7 8">DSM 44712</strain>
    </source>
</reference>
<accession>A0A011ABW4</accession>
<dbReference type="GO" id="GO:0022857">
    <property type="term" value="F:transmembrane transporter activity"/>
    <property type="evidence" value="ECO:0007669"/>
    <property type="project" value="InterPro"/>
</dbReference>
<evidence type="ECO:0000256" key="3">
    <source>
        <dbReference type="ARBA" id="ARBA00022692"/>
    </source>
</evidence>
<name>A0A011ABW4_9ACTN</name>
<dbReference type="Pfam" id="PF07690">
    <property type="entry name" value="MFS_1"/>
    <property type="match status" value="1"/>
</dbReference>
<dbReference type="InterPro" id="IPR036259">
    <property type="entry name" value="MFS_trans_sf"/>
</dbReference>
<sequence length="448" mass="46758">MGNDGCVVADSEARKGSRRPFVTAWSRVKRARNADGADETGLHRMFDLHALSCAGDALVAVGLAGTIFFSVPVGEARVRVALYLLVTMAPFALLAPLVGPVLDRFRHGRRYALATTMLARGFLAYAIADQLDSWVLYPAAFGVLVMSKSYGVARSAAVPRLLPPRITLVEANARGSLAGTVFGALAGGIGAALAQFGAGWSLRLATVVFLVGMVLSLRLPAGVDSDKPEVLPRVFALLAHKEALRLWNLPVWAAITAGGTLRAVYGFLALFMAFRVRTDDLLLAPLAALGTVVAALACGAFVATLIGTRLKLRRPLLLDAIAVGGVAFGAMVAAVFYSLPALVLLAFATALASGLAKLAVDAVIQERLPDESRASAFAHSETMQQLAWVSGGAAGLIPVSGQWGLFLVALVVAAVTLRVSAWAWAAHRASVAPATAPANEWTATSGAR</sequence>
<evidence type="ECO:0000256" key="1">
    <source>
        <dbReference type="ARBA" id="ARBA00004651"/>
    </source>
</evidence>